<keyword evidence="15" id="KW-1185">Reference proteome</keyword>
<dbReference type="InterPro" id="IPR017972">
    <property type="entry name" value="Cyt_P450_CS"/>
</dbReference>
<evidence type="ECO:0000256" key="3">
    <source>
        <dbReference type="ARBA" id="ARBA00022617"/>
    </source>
</evidence>
<dbReference type="GO" id="GO:0004497">
    <property type="term" value="F:monooxygenase activity"/>
    <property type="evidence" value="ECO:0007669"/>
    <property type="project" value="UniProtKB-KW"/>
</dbReference>
<evidence type="ECO:0000256" key="12">
    <source>
        <dbReference type="RuleBase" id="RU000461"/>
    </source>
</evidence>
<dbReference type="Gramene" id="CDP21125">
    <property type="protein sequence ID" value="CDP21125"/>
    <property type="gene ID" value="GSCOC_T00013647001"/>
</dbReference>
<dbReference type="OMA" id="ISSYWIW"/>
<dbReference type="PRINTS" id="PR00463">
    <property type="entry name" value="EP450I"/>
</dbReference>
<keyword evidence="8 11" id="KW-0408">Iron</keyword>
<dbReference type="PhylomeDB" id="A0A068VK00"/>
<dbReference type="PANTHER" id="PTHR47947:SF62">
    <property type="entry name" value="CYTOCHROME P450, FAMILY 81, SUBFAMILY D, POLYPEPTIDE 5"/>
    <property type="match status" value="1"/>
</dbReference>
<keyword evidence="7 12" id="KW-0560">Oxidoreductase</keyword>
<dbReference type="PANTHER" id="PTHR47947">
    <property type="entry name" value="CYTOCHROME P450 82C3-RELATED"/>
    <property type="match status" value="1"/>
</dbReference>
<reference evidence="15" key="1">
    <citation type="journal article" date="2014" name="Science">
        <title>The coffee genome provides insight into the convergent evolution of caffeine biosynthesis.</title>
        <authorList>
            <person name="Denoeud F."/>
            <person name="Carretero-Paulet L."/>
            <person name="Dereeper A."/>
            <person name="Droc G."/>
            <person name="Guyot R."/>
            <person name="Pietrella M."/>
            <person name="Zheng C."/>
            <person name="Alberti A."/>
            <person name="Anthony F."/>
            <person name="Aprea G."/>
            <person name="Aury J.M."/>
            <person name="Bento P."/>
            <person name="Bernard M."/>
            <person name="Bocs S."/>
            <person name="Campa C."/>
            <person name="Cenci A."/>
            <person name="Combes M.C."/>
            <person name="Crouzillat D."/>
            <person name="Da Silva C."/>
            <person name="Daddiego L."/>
            <person name="De Bellis F."/>
            <person name="Dussert S."/>
            <person name="Garsmeur O."/>
            <person name="Gayraud T."/>
            <person name="Guignon V."/>
            <person name="Jahn K."/>
            <person name="Jamilloux V."/>
            <person name="Joet T."/>
            <person name="Labadie K."/>
            <person name="Lan T."/>
            <person name="Leclercq J."/>
            <person name="Lepelley M."/>
            <person name="Leroy T."/>
            <person name="Li L.T."/>
            <person name="Librado P."/>
            <person name="Lopez L."/>
            <person name="Munoz A."/>
            <person name="Noel B."/>
            <person name="Pallavicini A."/>
            <person name="Perrotta G."/>
            <person name="Poncet V."/>
            <person name="Pot D."/>
            <person name="Priyono X."/>
            <person name="Rigoreau M."/>
            <person name="Rouard M."/>
            <person name="Rozas J."/>
            <person name="Tranchant-Dubreuil C."/>
            <person name="VanBuren R."/>
            <person name="Zhang Q."/>
            <person name="Andrade A.C."/>
            <person name="Argout X."/>
            <person name="Bertrand B."/>
            <person name="de Kochko A."/>
            <person name="Graziosi G."/>
            <person name="Henry R.J."/>
            <person name="Jayarama X."/>
            <person name="Ming R."/>
            <person name="Nagai C."/>
            <person name="Rounsley S."/>
            <person name="Sankoff D."/>
            <person name="Giuliano G."/>
            <person name="Albert V.A."/>
            <person name="Wincker P."/>
            <person name="Lashermes P."/>
        </authorList>
    </citation>
    <scope>NUCLEOTIDE SEQUENCE [LARGE SCALE GENOMIC DNA]</scope>
    <source>
        <strain evidence="15">cv. DH200-94</strain>
    </source>
</reference>
<evidence type="ECO:0000256" key="10">
    <source>
        <dbReference type="ARBA" id="ARBA00023136"/>
    </source>
</evidence>
<dbReference type="PROSITE" id="PS00086">
    <property type="entry name" value="CYTOCHROME_P450"/>
    <property type="match status" value="1"/>
</dbReference>
<feature type="non-terminal residue" evidence="14">
    <location>
        <position position="1"/>
    </location>
</feature>
<sequence>LLVAGSETSSSTIEWTMSLLLNHPKELERARAELDRNIGQNRLVEEEDLPKLPYLQSIIYESQRLHPAAPILLPLESSSDCTIGNYTIPSKTILMVNAWAIHRDPQLWDDPESFKPERFLGLENDAYKHKFIPFGLGRRKCPGAGLANRVVGLTLGSLIQCFEWERISNELVDLSEGTGITMPKASPLEAICKPPTQCITIHQCFENQTGRLNWEPVMASVRFYTTIDFVRKSIKTTMEQNFFSNVSLLFFLLFSLTLSLLLFHKQRQRKTLPPSPPSLPIVGHLHLAKQPLHKILKHLSDKYGPIFSLRFGNQLVVVISSPATVEKCFKKNNIIFANRPQSLVY</sequence>
<dbReference type="SUPFAM" id="SSF48264">
    <property type="entry name" value="Cytochrome P450"/>
    <property type="match status" value="2"/>
</dbReference>
<dbReference type="Gene3D" id="1.10.630.10">
    <property type="entry name" value="Cytochrome P450"/>
    <property type="match status" value="2"/>
</dbReference>
<evidence type="ECO:0000256" key="13">
    <source>
        <dbReference type="SAM" id="Phobius"/>
    </source>
</evidence>
<evidence type="ECO:0000313" key="14">
    <source>
        <dbReference type="EMBL" id="CDP21125.1"/>
    </source>
</evidence>
<keyword evidence="3 11" id="KW-0349">Heme</keyword>
<dbReference type="Proteomes" id="UP000295252">
    <property type="component" value="Unassembled WGS sequence"/>
</dbReference>
<dbReference type="Pfam" id="PF00067">
    <property type="entry name" value="p450"/>
    <property type="match status" value="2"/>
</dbReference>
<dbReference type="InParanoid" id="A0A068VK00"/>
<dbReference type="FunCoup" id="A0A068VK00">
    <property type="interactions" value="277"/>
</dbReference>
<proteinExistence type="inferred from homology"/>
<gene>
    <name evidence="14" type="ORF">GSCOC_T00013647001</name>
</gene>
<comment type="similarity">
    <text evidence="2 12">Belongs to the cytochrome P450 family.</text>
</comment>
<evidence type="ECO:0000256" key="1">
    <source>
        <dbReference type="ARBA" id="ARBA00004167"/>
    </source>
</evidence>
<dbReference type="OrthoDB" id="2789670at2759"/>
<dbReference type="AlphaFoldDB" id="A0A068VK00"/>
<feature type="transmembrane region" description="Helical" evidence="13">
    <location>
        <begin position="242"/>
        <end position="263"/>
    </location>
</feature>
<comment type="subcellular location">
    <subcellularLocation>
        <location evidence="1">Membrane</location>
        <topology evidence="1">Single-pass membrane protein</topology>
    </subcellularLocation>
</comment>
<evidence type="ECO:0000256" key="7">
    <source>
        <dbReference type="ARBA" id="ARBA00023002"/>
    </source>
</evidence>
<dbReference type="EMBL" id="HG741651">
    <property type="protein sequence ID" value="CDP21125.1"/>
    <property type="molecule type" value="Genomic_DNA"/>
</dbReference>
<dbReference type="InterPro" id="IPR002401">
    <property type="entry name" value="Cyt_P450_E_grp-I"/>
</dbReference>
<organism evidence="14 15">
    <name type="scientific">Coffea canephora</name>
    <name type="common">Robusta coffee</name>
    <dbReference type="NCBI Taxonomy" id="49390"/>
    <lineage>
        <taxon>Eukaryota</taxon>
        <taxon>Viridiplantae</taxon>
        <taxon>Streptophyta</taxon>
        <taxon>Embryophyta</taxon>
        <taxon>Tracheophyta</taxon>
        <taxon>Spermatophyta</taxon>
        <taxon>Magnoliopsida</taxon>
        <taxon>eudicotyledons</taxon>
        <taxon>Gunneridae</taxon>
        <taxon>Pentapetalae</taxon>
        <taxon>asterids</taxon>
        <taxon>lamiids</taxon>
        <taxon>Gentianales</taxon>
        <taxon>Rubiaceae</taxon>
        <taxon>Ixoroideae</taxon>
        <taxon>Gardenieae complex</taxon>
        <taxon>Bertiereae - Coffeeae clade</taxon>
        <taxon>Coffeeae</taxon>
        <taxon>Coffea</taxon>
    </lineage>
</organism>
<dbReference type="InterPro" id="IPR036396">
    <property type="entry name" value="Cyt_P450_sf"/>
</dbReference>
<dbReference type="GO" id="GO:0020037">
    <property type="term" value="F:heme binding"/>
    <property type="evidence" value="ECO:0007669"/>
    <property type="project" value="InterPro"/>
</dbReference>
<dbReference type="InterPro" id="IPR050651">
    <property type="entry name" value="Plant_Cytochrome_P450_Monoox"/>
</dbReference>
<dbReference type="STRING" id="49390.A0A068VK00"/>
<evidence type="ECO:0000256" key="8">
    <source>
        <dbReference type="ARBA" id="ARBA00023004"/>
    </source>
</evidence>
<protein>
    <submittedName>
        <fullName evidence="14">DH200=94 genomic scaffold, scaffold_2567</fullName>
    </submittedName>
</protein>
<evidence type="ECO:0000256" key="11">
    <source>
        <dbReference type="PIRSR" id="PIRSR602401-1"/>
    </source>
</evidence>
<evidence type="ECO:0000256" key="9">
    <source>
        <dbReference type="ARBA" id="ARBA00023033"/>
    </source>
</evidence>
<comment type="cofactor">
    <cofactor evidence="11">
        <name>heme</name>
        <dbReference type="ChEBI" id="CHEBI:30413"/>
    </cofactor>
</comment>
<keyword evidence="4 13" id="KW-0812">Transmembrane</keyword>
<evidence type="ECO:0000256" key="4">
    <source>
        <dbReference type="ARBA" id="ARBA00022692"/>
    </source>
</evidence>
<keyword evidence="9 12" id="KW-0503">Monooxygenase</keyword>
<dbReference type="InterPro" id="IPR001128">
    <property type="entry name" value="Cyt_P450"/>
</dbReference>
<evidence type="ECO:0000256" key="6">
    <source>
        <dbReference type="ARBA" id="ARBA00022989"/>
    </source>
</evidence>
<keyword evidence="6 13" id="KW-1133">Transmembrane helix</keyword>
<name>A0A068VK00_COFCA</name>
<feature type="binding site" description="axial binding residue" evidence="11">
    <location>
        <position position="141"/>
    </location>
    <ligand>
        <name>heme</name>
        <dbReference type="ChEBI" id="CHEBI:30413"/>
    </ligand>
    <ligandPart>
        <name>Fe</name>
        <dbReference type="ChEBI" id="CHEBI:18248"/>
    </ligandPart>
</feature>
<dbReference type="GO" id="GO:0016705">
    <property type="term" value="F:oxidoreductase activity, acting on paired donors, with incorporation or reduction of molecular oxygen"/>
    <property type="evidence" value="ECO:0007669"/>
    <property type="project" value="InterPro"/>
</dbReference>
<dbReference type="PRINTS" id="PR00385">
    <property type="entry name" value="P450"/>
</dbReference>
<dbReference type="GO" id="GO:0016020">
    <property type="term" value="C:membrane"/>
    <property type="evidence" value="ECO:0007669"/>
    <property type="project" value="UniProtKB-SubCell"/>
</dbReference>
<evidence type="ECO:0000313" key="15">
    <source>
        <dbReference type="Proteomes" id="UP000295252"/>
    </source>
</evidence>
<accession>A0A068VK00</accession>
<dbReference type="GO" id="GO:0005506">
    <property type="term" value="F:iron ion binding"/>
    <property type="evidence" value="ECO:0007669"/>
    <property type="project" value="InterPro"/>
</dbReference>
<evidence type="ECO:0000256" key="5">
    <source>
        <dbReference type="ARBA" id="ARBA00022723"/>
    </source>
</evidence>
<keyword evidence="10 13" id="KW-0472">Membrane</keyword>
<keyword evidence="5 11" id="KW-0479">Metal-binding</keyword>
<evidence type="ECO:0000256" key="2">
    <source>
        <dbReference type="ARBA" id="ARBA00010617"/>
    </source>
</evidence>